<evidence type="ECO:0000313" key="2">
    <source>
        <dbReference type="EMBL" id="NDV61006.1"/>
    </source>
</evidence>
<dbReference type="NCBIfam" id="TIGR02595">
    <property type="entry name" value="PEP_CTERM"/>
    <property type="match status" value="1"/>
</dbReference>
<protein>
    <submittedName>
        <fullName evidence="2">PEP-CTERM sorting domain-containing protein</fullName>
    </submittedName>
</protein>
<evidence type="ECO:0000313" key="3">
    <source>
        <dbReference type="Proteomes" id="UP000478417"/>
    </source>
</evidence>
<proteinExistence type="predicted"/>
<reference evidence="2 3" key="1">
    <citation type="submission" date="2020-02" db="EMBL/GenBank/DDBJ databases">
        <title>Albibacoteraceae fam. nov., the first described family within the subdivision 4 Verrucomicrobia.</title>
        <authorList>
            <person name="Xi F."/>
        </authorList>
    </citation>
    <scope>NUCLEOTIDE SEQUENCE [LARGE SCALE GENOMIC DNA]</scope>
    <source>
        <strain evidence="2 3">CK1056</strain>
    </source>
</reference>
<dbReference type="Pfam" id="PF07589">
    <property type="entry name" value="PEP-CTERM"/>
    <property type="match status" value="1"/>
</dbReference>
<organism evidence="2 3">
    <name type="scientific">Oceanipulchritudo coccoides</name>
    <dbReference type="NCBI Taxonomy" id="2706888"/>
    <lineage>
        <taxon>Bacteria</taxon>
        <taxon>Pseudomonadati</taxon>
        <taxon>Verrucomicrobiota</taxon>
        <taxon>Opitutia</taxon>
        <taxon>Puniceicoccales</taxon>
        <taxon>Oceanipulchritudinaceae</taxon>
        <taxon>Oceanipulchritudo</taxon>
    </lineage>
</organism>
<sequence length="291" mass="29871">MKIKRLTSTLGLAGYLLGFCLLATQSSGAIYTLAASGDILSASDGTTTLADAITANAGTMPSGTTVVIPTGFAATMQGFNGVDSTDTIINVDGSSTLTAIGNNNADRTQTVTINIKDSAQYLLDSDHKVRADLVLNYDSSAASSSAGKLTFQSSTTQSTTINLNSGSLIFGEISLAKAGEFNLNGGDLSFAAINTLTASAPGFIDFNSAAGSVLTFTGASALTDLDVNIGFGMFQIDGVSQTSIASWSRVLDGTTLTLTPTPVPEPSTYALLLGLAAFGFLTFHRRSHRGC</sequence>
<accession>A0A6B2LY61</accession>
<keyword evidence="3" id="KW-1185">Reference proteome</keyword>
<evidence type="ECO:0000259" key="1">
    <source>
        <dbReference type="Pfam" id="PF07589"/>
    </source>
</evidence>
<dbReference type="RefSeq" id="WP_163961539.1">
    <property type="nucleotide sequence ID" value="NZ_JAAGNX010000001.1"/>
</dbReference>
<dbReference type="InterPro" id="IPR013424">
    <property type="entry name" value="Ice-binding_C"/>
</dbReference>
<comment type="caution">
    <text evidence="2">The sequence shown here is derived from an EMBL/GenBank/DDBJ whole genome shotgun (WGS) entry which is preliminary data.</text>
</comment>
<dbReference type="AlphaFoldDB" id="A0A6B2LY61"/>
<name>A0A6B2LY61_9BACT</name>
<gene>
    <name evidence="2" type="ORF">G0Q06_00930</name>
</gene>
<feature type="domain" description="Ice-binding protein C-terminal" evidence="1">
    <location>
        <begin position="262"/>
        <end position="286"/>
    </location>
</feature>
<dbReference type="EMBL" id="JAAGNX010000001">
    <property type="protein sequence ID" value="NDV61006.1"/>
    <property type="molecule type" value="Genomic_DNA"/>
</dbReference>
<dbReference type="Proteomes" id="UP000478417">
    <property type="component" value="Unassembled WGS sequence"/>
</dbReference>